<keyword evidence="4" id="KW-1185">Reference proteome</keyword>
<dbReference type="Gene3D" id="2.30.42.10">
    <property type="match status" value="1"/>
</dbReference>
<dbReference type="KEGG" id="ehx:EMIHUDRAFT_221839"/>
<dbReference type="Proteomes" id="UP000013827">
    <property type="component" value="Unassembled WGS sequence"/>
</dbReference>
<sequence>MLPLLLTSLTSLLSAWRPVPSRGARSAPAALSVRTAYARSVTLAKPLGIVLEERDGGGVRFDSFQEGGAAAEQAAALDIAPGDRLLAVEGVDVSRRGFDAVMALLVDAPSPLRLTVDDGLDTLDITPNLAKSLSADDAAAADQTVRVAVRETRRIVGASGELQASLGSLLRVEIVLGAGVRPDGRCLVRFFGIFTTDGGASTYSCNLSATGRRREDGSTEILALSAAKDEGWGQTIDLRRDAGS</sequence>
<dbReference type="GeneID" id="17249930"/>
<dbReference type="InterPro" id="IPR036034">
    <property type="entry name" value="PDZ_sf"/>
</dbReference>
<dbReference type="GeneID" id="17283842"/>
<dbReference type="InterPro" id="IPR001478">
    <property type="entry name" value="PDZ"/>
</dbReference>
<dbReference type="HOGENOM" id="CLU_1139788_0_0_1"/>
<dbReference type="RefSeq" id="XP_005791001.1">
    <property type="nucleotide sequence ID" value="XM_005790944.1"/>
</dbReference>
<dbReference type="RefSeq" id="XP_005756133.1">
    <property type="nucleotide sequence ID" value="XM_005756076.1"/>
</dbReference>
<dbReference type="EnsemblProtists" id="EOD03704">
    <property type="protein sequence ID" value="EOD03704"/>
    <property type="gene ID" value="EMIHUDRAFT_221839"/>
</dbReference>
<proteinExistence type="predicted"/>
<evidence type="ECO:0000259" key="2">
    <source>
        <dbReference type="PROSITE" id="PS50106"/>
    </source>
</evidence>
<dbReference type="AlphaFoldDB" id="A0A0D3KS37"/>
<dbReference type="SMART" id="SM00228">
    <property type="entry name" value="PDZ"/>
    <property type="match status" value="1"/>
</dbReference>
<feature type="domain" description="PDZ" evidence="2">
    <location>
        <begin position="30"/>
        <end position="116"/>
    </location>
</feature>
<feature type="signal peptide" evidence="1">
    <location>
        <begin position="1"/>
        <end position="15"/>
    </location>
</feature>
<keyword evidence="1" id="KW-0732">Signal</keyword>
<reference evidence="4" key="1">
    <citation type="journal article" date="2013" name="Nature">
        <title>Pan genome of the phytoplankton Emiliania underpins its global distribution.</title>
        <authorList>
            <person name="Read B.A."/>
            <person name="Kegel J."/>
            <person name="Klute M.J."/>
            <person name="Kuo A."/>
            <person name="Lefebvre S.C."/>
            <person name="Maumus F."/>
            <person name="Mayer C."/>
            <person name="Miller J."/>
            <person name="Monier A."/>
            <person name="Salamov A."/>
            <person name="Young J."/>
            <person name="Aguilar M."/>
            <person name="Claverie J.M."/>
            <person name="Frickenhaus S."/>
            <person name="Gonzalez K."/>
            <person name="Herman E.K."/>
            <person name="Lin Y.C."/>
            <person name="Napier J."/>
            <person name="Ogata H."/>
            <person name="Sarno A.F."/>
            <person name="Shmutz J."/>
            <person name="Schroeder D."/>
            <person name="de Vargas C."/>
            <person name="Verret F."/>
            <person name="von Dassow P."/>
            <person name="Valentin K."/>
            <person name="Van de Peer Y."/>
            <person name="Wheeler G."/>
            <person name="Dacks J.B."/>
            <person name="Delwiche C.F."/>
            <person name="Dyhrman S.T."/>
            <person name="Glockner G."/>
            <person name="John U."/>
            <person name="Richards T."/>
            <person name="Worden A.Z."/>
            <person name="Zhang X."/>
            <person name="Grigoriev I.V."/>
            <person name="Allen A.E."/>
            <person name="Bidle K."/>
            <person name="Borodovsky M."/>
            <person name="Bowler C."/>
            <person name="Brownlee C."/>
            <person name="Cock J.M."/>
            <person name="Elias M."/>
            <person name="Gladyshev V.N."/>
            <person name="Groth M."/>
            <person name="Guda C."/>
            <person name="Hadaegh A."/>
            <person name="Iglesias-Rodriguez M.D."/>
            <person name="Jenkins J."/>
            <person name="Jones B.M."/>
            <person name="Lawson T."/>
            <person name="Leese F."/>
            <person name="Lindquist E."/>
            <person name="Lobanov A."/>
            <person name="Lomsadze A."/>
            <person name="Malik S.B."/>
            <person name="Marsh M.E."/>
            <person name="Mackinder L."/>
            <person name="Mock T."/>
            <person name="Mueller-Roeber B."/>
            <person name="Pagarete A."/>
            <person name="Parker M."/>
            <person name="Probert I."/>
            <person name="Quesneville H."/>
            <person name="Raines C."/>
            <person name="Rensing S.A."/>
            <person name="Riano-Pachon D.M."/>
            <person name="Richier S."/>
            <person name="Rokitta S."/>
            <person name="Shiraiwa Y."/>
            <person name="Soanes D.M."/>
            <person name="van der Giezen M."/>
            <person name="Wahlund T.M."/>
            <person name="Williams B."/>
            <person name="Wilson W."/>
            <person name="Wolfe G."/>
            <person name="Wurch L.L."/>
        </authorList>
    </citation>
    <scope>NUCLEOTIDE SEQUENCE</scope>
</reference>
<dbReference type="EnsemblProtists" id="EOD38572">
    <property type="protein sequence ID" value="EOD38572"/>
    <property type="gene ID" value="EMIHUDRAFT_109264"/>
</dbReference>
<dbReference type="SUPFAM" id="SSF50156">
    <property type="entry name" value="PDZ domain-like"/>
    <property type="match status" value="1"/>
</dbReference>
<dbReference type="KEGG" id="ehx:EMIHUDRAFT_109264"/>
<evidence type="ECO:0000313" key="4">
    <source>
        <dbReference type="Proteomes" id="UP000013827"/>
    </source>
</evidence>
<dbReference type="PaxDb" id="2903-EOD03704"/>
<organism evidence="3 4">
    <name type="scientific">Emiliania huxleyi (strain CCMP1516)</name>
    <dbReference type="NCBI Taxonomy" id="280463"/>
    <lineage>
        <taxon>Eukaryota</taxon>
        <taxon>Haptista</taxon>
        <taxon>Haptophyta</taxon>
        <taxon>Prymnesiophyceae</taxon>
        <taxon>Isochrysidales</taxon>
        <taxon>Noelaerhabdaceae</taxon>
        <taxon>Emiliania</taxon>
    </lineage>
</organism>
<evidence type="ECO:0000256" key="1">
    <source>
        <dbReference type="SAM" id="SignalP"/>
    </source>
</evidence>
<accession>A0A0D3KS37</accession>
<name>A0A0D3KS37_EMIH1</name>
<reference evidence="3" key="2">
    <citation type="submission" date="2024-10" db="UniProtKB">
        <authorList>
            <consortium name="EnsemblProtists"/>
        </authorList>
    </citation>
    <scope>IDENTIFICATION</scope>
</reference>
<protein>
    <recommendedName>
        <fullName evidence="2">PDZ domain-containing protein</fullName>
    </recommendedName>
</protein>
<feature type="chain" id="PRO_5044053703" description="PDZ domain-containing protein" evidence="1">
    <location>
        <begin position="16"/>
        <end position="244"/>
    </location>
</feature>
<evidence type="ECO:0000313" key="3">
    <source>
        <dbReference type="EnsemblProtists" id="EOD38572"/>
    </source>
</evidence>
<dbReference type="PROSITE" id="PS50106">
    <property type="entry name" value="PDZ"/>
    <property type="match status" value="1"/>
</dbReference>